<protein>
    <submittedName>
        <fullName evidence="2">Lysophospholipase, alpha-beta hydrolase superfamily</fullName>
    </submittedName>
</protein>
<dbReference type="Gene3D" id="3.40.50.1820">
    <property type="entry name" value="alpha/beta hydrolase"/>
    <property type="match status" value="1"/>
</dbReference>
<dbReference type="PRINTS" id="PR00111">
    <property type="entry name" value="ABHYDROLASE"/>
</dbReference>
<gene>
    <name evidence="2" type="ORF">SAMN02745126_02053</name>
</gene>
<dbReference type="EMBL" id="FUWJ01000002">
    <property type="protein sequence ID" value="SJZ72735.1"/>
    <property type="molecule type" value="Genomic_DNA"/>
</dbReference>
<dbReference type="InterPro" id="IPR000073">
    <property type="entry name" value="AB_hydrolase_1"/>
</dbReference>
<keyword evidence="3" id="KW-1185">Reference proteome</keyword>
<feature type="domain" description="Serine aminopeptidase S33" evidence="1">
    <location>
        <begin position="55"/>
        <end position="289"/>
    </location>
</feature>
<proteinExistence type="predicted"/>
<evidence type="ECO:0000313" key="3">
    <source>
        <dbReference type="Proteomes" id="UP000190092"/>
    </source>
</evidence>
<dbReference type="InterPro" id="IPR029058">
    <property type="entry name" value="AB_hydrolase_fold"/>
</dbReference>
<dbReference type="Proteomes" id="UP000190092">
    <property type="component" value="Unassembled WGS sequence"/>
</dbReference>
<sequence length="340" mass="36384">MIAATLAPVMLAACSPVVVPAGKRTGSPRLTENRYVAADGTALPLATWPAANGAEPRAVILGLHGFGDYRNAFEEPAKTWSSAGIATYAYDQRGFGASPTRARWPGTDTLVADAEAVATLLRERHPGVPLYIAGESMGGAVALVAADQGLPADGLILLAPAVRSRKSLGQVVTAGVWFFTHTIPWMPLGPTSIDFQPTDNPKTIEKLQKDPLMLRNPRFDMGAGLLDLMDAACAAAENVQIPYILLHGLGDRIVPSGPVRETIELMPKRPDSKLAFYKRGYHLLLRDKEGVVVSDDIVAWIDNHEAPLPSGADARDVEPKMAALWGSRHTSRPSSISRSE</sequence>
<name>A0A1T4N158_9HYPH</name>
<dbReference type="InterPro" id="IPR022742">
    <property type="entry name" value="Hydrolase_4"/>
</dbReference>
<evidence type="ECO:0000259" key="1">
    <source>
        <dbReference type="Pfam" id="PF12146"/>
    </source>
</evidence>
<dbReference type="InterPro" id="IPR051044">
    <property type="entry name" value="MAG_DAG_Lipase"/>
</dbReference>
<dbReference type="GO" id="GO:0016787">
    <property type="term" value="F:hydrolase activity"/>
    <property type="evidence" value="ECO:0007669"/>
    <property type="project" value="UniProtKB-KW"/>
</dbReference>
<keyword evidence="2" id="KW-0378">Hydrolase</keyword>
<reference evidence="3" key="1">
    <citation type="submission" date="2017-02" db="EMBL/GenBank/DDBJ databases">
        <authorList>
            <person name="Varghese N."/>
            <person name="Submissions S."/>
        </authorList>
    </citation>
    <scope>NUCLEOTIDE SEQUENCE [LARGE SCALE GENOMIC DNA]</scope>
    <source>
        <strain evidence="3">ATCC 27094</strain>
    </source>
</reference>
<dbReference type="PANTHER" id="PTHR11614">
    <property type="entry name" value="PHOSPHOLIPASE-RELATED"/>
    <property type="match status" value="1"/>
</dbReference>
<dbReference type="STRING" id="225324.SAMN02745126_02053"/>
<organism evidence="2 3">
    <name type="scientific">Enhydrobacter aerosaccus</name>
    <dbReference type="NCBI Taxonomy" id="225324"/>
    <lineage>
        <taxon>Bacteria</taxon>
        <taxon>Pseudomonadati</taxon>
        <taxon>Pseudomonadota</taxon>
        <taxon>Alphaproteobacteria</taxon>
        <taxon>Hyphomicrobiales</taxon>
        <taxon>Enhydrobacter</taxon>
    </lineage>
</organism>
<dbReference type="SUPFAM" id="SSF53474">
    <property type="entry name" value="alpha/beta-Hydrolases"/>
    <property type="match status" value="1"/>
</dbReference>
<dbReference type="AlphaFoldDB" id="A0A1T4N158"/>
<dbReference type="Pfam" id="PF12146">
    <property type="entry name" value="Hydrolase_4"/>
    <property type="match status" value="1"/>
</dbReference>
<evidence type="ECO:0000313" key="2">
    <source>
        <dbReference type="EMBL" id="SJZ72735.1"/>
    </source>
</evidence>
<accession>A0A1T4N158</accession>